<keyword evidence="2 4" id="KW-0808">Transferase</keyword>
<dbReference type="Pfam" id="PF17286">
    <property type="entry name" value="PRMT5_C"/>
    <property type="match status" value="1"/>
</dbReference>
<dbReference type="InterPro" id="IPR025799">
    <property type="entry name" value="Arg_MeTrfase"/>
</dbReference>
<reference evidence="9 10" key="1">
    <citation type="submission" date="2020-11" db="EMBL/GenBank/DDBJ databases">
        <authorList>
            <person name="Wallbank WR R."/>
            <person name="Pardo Diaz C."/>
            <person name="Kozak K."/>
            <person name="Martin S."/>
            <person name="Jiggins C."/>
            <person name="Moest M."/>
            <person name="Warren A I."/>
            <person name="Generalovic N T."/>
            <person name="Byers J.R.P. K."/>
            <person name="Montejo-Kovacevich G."/>
            <person name="Yen C E."/>
        </authorList>
    </citation>
    <scope>NUCLEOTIDE SEQUENCE [LARGE SCALE GENOMIC DNA]</scope>
</reference>
<name>A0A7R8UBA3_HERIL</name>
<feature type="binding site" evidence="5">
    <location>
        <begin position="320"/>
        <end position="321"/>
    </location>
    <ligand>
        <name>S-adenosyl-L-methionine</name>
        <dbReference type="ChEBI" id="CHEBI:59789"/>
    </ligand>
</feature>
<dbReference type="Pfam" id="PF05185">
    <property type="entry name" value="PRMT5"/>
    <property type="match status" value="1"/>
</dbReference>
<dbReference type="Gene3D" id="3.20.20.150">
    <property type="entry name" value="Divalent-metal-dependent TIM barrel enzymes"/>
    <property type="match status" value="1"/>
</dbReference>
<keyword evidence="10" id="KW-1185">Reference proteome</keyword>
<feature type="domain" description="PRMT5 arginine-N-methyltransferase" evidence="6">
    <location>
        <begin position="290"/>
        <end position="447"/>
    </location>
</feature>
<dbReference type="Pfam" id="PF17285">
    <property type="entry name" value="PRMT5_TIM"/>
    <property type="match status" value="1"/>
</dbReference>
<accession>A0A7R8UBA3</accession>
<dbReference type="InterPro" id="IPR007857">
    <property type="entry name" value="Arg_MeTrfase_PRMT5"/>
</dbReference>
<organism evidence="9 10">
    <name type="scientific">Hermetia illucens</name>
    <name type="common">Black soldier fly</name>
    <dbReference type="NCBI Taxonomy" id="343691"/>
    <lineage>
        <taxon>Eukaryota</taxon>
        <taxon>Metazoa</taxon>
        <taxon>Ecdysozoa</taxon>
        <taxon>Arthropoda</taxon>
        <taxon>Hexapoda</taxon>
        <taxon>Insecta</taxon>
        <taxon>Pterygota</taxon>
        <taxon>Neoptera</taxon>
        <taxon>Endopterygota</taxon>
        <taxon>Diptera</taxon>
        <taxon>Brachycera</taxon>
        <taxon>Stratiomyomorpha</taxon>
        <taxon>Stratiomyidae</taxon>
        <taxon>Hermetiinae</taxon>
        <taxon>Hermetia</taxon>
    </lineage>
</organism>
<evidence type="ECO:0000256" key="5">
    <source>
        <dbReference type="PIRSR" id="PIRSR015894-2"/>
    </source>
</evidence>
<dbReference type="GO" id="GO:0005634">
    <property type="term" value="C:nucleus"/>
    <property type="evidence" value="ECO:0007669"/>
    <property type="project" value="TreeGrafter"/>
</dbReference>
<dbReference type="PIRSF" id="PIRSF015894">
    <property type="entry name" value="Skb1_MeTrfase"/>
    <property type="match status" value="1"/>
</dbReference>
<evidence type="ECO:0000259" key="6">
    <source>
        <dbReference type="Pfam" id="PF05185"/>
    </source>
</evidence>
<dbReference type="SUPFAM" id="SSF53335">
    <property type="entry name" value="S-adenosyl-L-methionine-dependent methyltransferases"/>
    <property type="match status" value="1"/>
</dbReference>
<dbReference type="InterPro" id="IPR035248">
    <property type="entry name" value="PRMT5_C"/>
</dbReference>
<protein>
    <recommendedName>
        <fullName evidence="4">Protein arginine N-methyltransferase</fullName>
    </recommendedName>
</protein>
<dbReference type="Gene3D" id="3.40.50.150">
    <property type="entry name" value="Vaccinia Virus protein VP39"/>
    <property type="match status" value="1"/>
</dbReference>
<dbReference type="InterPro" id="IPR035075">
    <property type="entry name" value="PRMT5"/>
</dbReference>
<evidence type="ECO:0000256" key="3">
    <source>
        <dbReference type="ARBA" id="ARBA00022691"/>
    </source>
</evidence>
<comment type="similarity">
    <text evidence="4">Belongs to the class I-like SAM-binding methyltransferase superfamily.</text>
</comment>
<dbReference type="GO" id="GO:0016274">
    <property type="term" value="F:protein-arginine N-methyltransferase activity"/>
    <property type="evidence" value="ECO:0007669"/>
    <property type="project" value="InterPro"/>
</dbReference>
<evidence type="ECO:0000313" key="9">
    <source>
        <dbReference type="EMBL" id="CAD7076774.1"/>
    </source>
</evidence>
<dbReference type="InterPro" id="IPR029063">
    <property type="entry name" value="SAM-dependent_MTases_sf"/>
</dbReference>
<dbReference type="PROSITE" id="PS51678">
    <property type="entry name" value="SAM_MT_PRMT"/>
    <property type="match status" value="1"/>
</dbReference>
<dbReference type="GO" id="GO:0006355">
    <property type="term" value="P:regulation of DNA-templated transcription"/>
    <property type="evidence" value="ECO:0007669"/>
    <property type="project" value="TreeGrafter"/>
</dbReference>
<feature type="binding site" evidence="5">
    <location>
        <position position="311"/>
    </location>
    <ligand>
        <name>S-adenosyl-L-methionine</name>
        <dbReference type="ChEBI" id="CHEBI:59789"/>
    </ligand>
</feature>
<evidence type="ECO:0000256" key="2">
    <source>
        <dbReference type="ARBA" id="ARBA00022679"/>
    </source>
</evidence>
<evidence type="ECO:0000259" key="7">
    <source>
        <dbReference type="Pfam" id="PF17285"/>
    </source>
</evidence>
<dbReference type="OMA" id="CENIING"/>
<dbReference type="Gene3D" id="2.70.160.11">
    <property type="entry name" value="Hnrnp arginine n-methyltransferase1"/>
    <property type="match status" value="1"/>
</dbReference>
<dbReference type="InterPro" id="IPR035247">
    <property type="entry name" value="PRMT5_TIM"/>
</dbReference>
<dbReference type="OrthoDB" id="1368803at2759"/>
<evidence type="ECO:0000256" key="1">
    <source>
        <dbReference type="ARBA" id="ARBA00022603"/>
    </source>
</evidence>
<evidence type="ECO:0000256" key="4">
    <source>
        <dbReference type="PIRNR" id="PIRNR015894"/>
    </source>
</evidence>
<dbReference type="PANTHER" id="PTHR10738:SF0">
    <property type="entry name" value="PROTEIN ARGININE N-METHYLTRANSFERASE 5"/>
    <property type="match status" value="1"/>
</dbReference>
<dbReference type="PANTHER" id="PTHR10738">
    <property type="entry name" value="PROTEIN ARGININE N-METHYLTRANSFERASE 5"/>
    <property type="match status" value="1"/>
</dbReference>
<gene>
    <name evidence="9" type="ORF">HERILL_LOCUS171</name>
</gene>
<dbReference type="EMBL" id="LR899009">
    <property type="protein sequence ID" value="CAD7076774.1"/>
    <property type="molecule type" value="Genomic_DNA"/>
</dbReference>
<dbReference type="GO" id="GO:0005829">
    <property type="term" value="C:cytosol"/>
    <property type="evidence" value="ECO:0007669"/>
    <property type="project" value="TreeGrafter"/>
</dbReference>
<feature type="domain" description="PRMT5 oligomerisation" evidence="8">
    <location>
        <begin position="451"/>
        <end position="600"/>
    </location>
</feature>
<proteinExistence type="inferred from homology"/>
<feature type="domain" description="PRMT5 TIM barrel" evidence="7">
    <location>
        <begin position="32"/>
        <end position="260"/>
    </location>
</feature>
<sequence>MNVILPEYMCFWYGEFPTNLETTIRNAEKHTFDGIVTPIANPLFSREFDNEKISEDHKVFTRPAMLVSQSRWNVNIIPKITDALDCDSSDDAVRKYSKKVLEQELKYAQHVRPYRSILVKLKSGNVLHLARIISRVINSSNIIVEVPLVDPATLKQKWMGDGGGDTGRMCGSDTWTWWNNFRMACDPSIHLSVALEINATPQEFPSWSNLRRWLGEPVRSLITPSYLYMKNDLSYYVLSDDYRIVFELLKKHSLNFMIKAAYIDDLDIRKFPEVVKFLTITHRVDTLRTANYDELVRACQPIRDEISNAIYSKMEDDPVKYRSYQNAISFAMLSKPQDSRVAILIVGAGRGALVRAVINAKRLTARQCKLYLVERNENAVFHLRALKKELWPDLDIDIVLGDIRDYMPPEQIDLIVSDLLGAFGDDCLYPECIYPTQKYAKPNAIYIPSKITSYLNPVMTTLHHYKAAKQGWSIYVGSPYEVYNIAEPEPVFEFSFPSPAVDSVEYEQHKRLLFKAEQNCVLHGFIGYFECILWEGEMISILPKTFTTGLMSWSPYYFPIDIPQYVKSSDTIELNFWRCATDTKMWYEWIINRPILCTIQNFQGLWWSADKR</sequence>
<evidence type="ECO:0000313" key="10">
    <source>
        <dbReference type="Proteomes" id="UP000594454"/>
    </source>
</evidence>
<dbReference type="AlphaFoldDB" id="A0A7R8UBA3"/>
<feature type="binding site" evidence="5">
    <location>
        <position position="374"/>
    </location>
    <ligand>
        <name>S-adenosyl-L-methionine</name>
        <dbReference type="ChEBI" id="CHEBI:59789"/>
    </ligand>
</feature>
<keyword evidence="3 4" id="KW-0949">S-adenosyl-L-methionine</keyword>
<dbReference type="Proteomes" id="UP000594454">
    <property type="component" value="Chromosome 1"/>
</dbReference>
<dbReference type="InParanoid" id="A0A7R8UBA3"/>
<evidence type="ECO:0000259" key="8">
    <source>
        <dbReference type="Pfam" id="PF17286"/>
    </source>
</evidence>
<keyword evidence="1 4" id="KW-0489">Methyltransferase</keyword>
<dbReference type="GO" id="GO:0032259">
    <property type="term" value="P:methylation"/>
    <property type="evidence" value="ECO:0007669"/>
    <property type="project" value="UniProtKB-KW"/>
</dbReference>